<comment type="similarity">
    <text evidence="3">Belongs to the PMEI family.</text>
</comment>
<sequence>MMGKNDFASAWDIKKAATKDQVCSLTKNRNFCIQQLNSVPDQDLFDLGVYITNEISVNAAGTGSKIRVTLLPKATPAQKGHLSYCQGRYESAMSANGKLIVQFSNKDYNGAKKIALSAENYSTECENSFKSPPAGASPLTKENQELSDLFDIFVALCTFLLR</sequence>
<dbReference type="InParanoid" id="A0A200PM50"/>
<dbReference type="GO" id="GO:0046910">
    <property type="term" value="F:pectinesterase inhibitor activity"/>
    <property type="evidence" value="ECO:0007669"/>
    <property type="project" value="InterPro"/>
</dbReference>
<accession>A0A200PM50</accession>
<dbReference type="InterPro" id="IPR035513">
    <property type="entry name" value="Invertase/methylesterase_inhib"/>
</dbReference>
<comment type="caution">
    <text evidence="5">The sequence shown here is derived from an EMBL/GenBank/DDBJ whole genome shotgun (WGS) entry which is preliminary data.</text>
</comment>
<dbReference type="OrthoDB" id="764172at2759"/>
<reference evidence="5 6" key="1">
    <citation type="journal article" date="2017" name="Mol. Plant">
        <title>The Genome of Medicinal Plant Macleaya cordata Provides New Insights into Benzylisoquinoline Alkaloids Metabolism.</title>
        <authorList>
            <person name="Liu X."/>
            <person name="Liu Y."/>
            <person name="Huang P."/>
            <person name="Ma Y."/>
            <person name="Qing Z."/>
            <person name="Tang Q."/>
            <person name="Cao H."/>
            <person name="Cheng P."/>
            <person name="Zheng Y."/>
            <person name="Yuan Z."/>
            <person name="Zhou Y."/>
            <person name="Liu J."/>
            <person name="Tang Z."/>
            <person name="Zhuo Y."/>
            <person name="Zhang Y."/>
            <person name="Yu L."/>
            <person name="Huang J."/>
            <person name="Yang P."/>
            <person name="Peng Q."/>
            <person name="Zhang J."/>
            <person name="Jiang W."/>
            <person name="Zhang Z."/>
            <person name="Lin K."/>
            <person name="Ro D.K."/>
            <person name="Chen X."/>
            <person name="Xiong X."/>
            <person name="Shang Y."/>
            <person name="Huang S."/>
            <person name="Zeng J."/>
        </authorList>
    </citation>
    <scope>NUCLEOTIDE SEQUENCE [LARGE SCALE GENOMIC DNA]</scope>
    <source>
        <strain evidence="6">cv. BLH2017</strain>
        <tissue evidence="5">Root</tissue>
    </source>
</reference>
<evidence type="ECO:0000259" key="4">
    <source>
        <dbReference type="SMART" id="SM00856"/>
    </source>
</evidence>
<dbReference type="InterPro" id="IPR006501">
    <property type="entry name" value="Pectinesterase_inhib_dom"/>
</dbReference>
<keyword evidence="1" id="KW-0732">Signal</keyword>
<evidence type="ECO:0000256" key="3">
    <source>
        <dbReference type="ARBA" id="ARBA00038471"/>
    </source>
</evidence>
<dbReference type="InterPro" id="IPR034086">
    <property type="entry name" value="PMEI_plant"/>
</dbReference>
<dbReference type="FunCoup" id="A0A200PM50">
    <property type="interactions" value="1"/>
</dbReference>
<dbReference type="PANTHER" id="PTHR36710:SF18">
    <property type="entry name" value="PECTINESTERASE INHIBITOR 5-RELATED"/>
    <property type="match status" value="1"/>
</dbReference>
<dbReference type="Pfam" id="PF04043">
    <property type="entry name" value="PMEI"/>
    <property type="match status" value="1"/>
</dbReference>
<keyword evidence="2" id="KW-1015">Disulfide bond</keyword>
<name>A0A200PM50_MACCD</name>
<dbReference type="CDD" id="cd15797">
    <property type="entry name" value="PMEI"/>
    <property type="match status" value="1"/>
</dbReference>
<keyword evidence="6" id="KW-1185">Reference proteome</keyword>
<feature type="domain" description="Pectinesterase inhibitor" evidence="4">
    <location>
        <begin position="14"/>
        <end position="156"/>
    </location>
</feature>
<dbReference type="Gene3D" id="1.20.140.40">
    <property type="entry name" value="Invertase/pectin methylesterase inhibitor family protein"/>
    <property type="match status" value="1"/>
</dbReference>
<dbReference type="PANTHER" id="PTHR36710">
    <property type="entry name" value="PECTINESTERASE INHIBITOR-LIKE"/>
    <property type="match status" value="1"/>
</dbReference>
<evidence type="ECO:0000313" key="5">
    <source>
        <dbReference type="EMBL" id="OUZ99286.1"/>
    </source>
</evidence>
<dbReference type="AlphaFoldDB" id="A0A200PM50"/>
<gene>
    <name evidence="5" type="ORF">BVC80_717g4</name>
</gene>
<dbReference type="EMBL" id="MVGT01004512">
    <property type="protein sequence ID" value="OUZ99286.1"/>
    <property type="molecule type" value="Genomic_DNA"/>
</dbReference>
<evidence type="ECO:0000256" key="1">
    <source>
        <dbReference type="ARBA" id="ARBA00022729"/>
    </source>
</evidence>
<protein>
    <submittedName>
        <fullName evidence="5">Pectinesterase inhibitor domain</fullName>
    </submittedName>
</protein>
<dbReference type="InterPro" id="IPR052421">
    <property type="entry name" value="PCW_Enzyme_Inhibitor"/>
</dbReference>
<organism evidence="5 6">
    <name type="scientific">Macleaya cordata</name>
    <name type="common">Five-seeded plume-poppy</name>
    <name type="synonym">Bocconia cordata</name>
    <dbReference type="NCBI Taxonomy" id="56857"/>
    <lineage>
        <taxon>Eukaryota</taxon>
        <taxon>Viridiplantae</taxon>
        <taxon>Streptophyta</taxon>
        <taxon>Embryophyta</taxon>
        <taxon>Tracheophyta</taxon>
        <taxon>Spermatophyta</taxon>
        <taxon>Magnoliopsida</taxon>
        <taxon>Ranunculales</taxon>
        <taxon>Papaveraceae</taxon>
        <taxon>Papaveroideae</taxon>
        <taxon>Macleaya</taxon>
    </lineage>
</organism>
<dbReference type="SUPFAM" id="SSF101148">
    <property type="entry name" value="Plant invertase/pectin methylesterase inhibitor"/>
    <property type="match status" value="1"/>
</dbReference>
<evidence type="ECO:0000256" key="2">
    <source>
        <dbReference type="ARBA" id="ARBA00023157"/>
    </source>
</evidence>
<dbReference type="NCBIfam" id="TIGR01614">
    <property type="entry name" value="PME_inhib"/>
    <property type="match status" value="1"/>
</dbReference>
<dbReference type="SMART" id="SM00856">
    <property type="entry name" value="PMEI"/>
    <property type="match status" value="1"/>
</dbReference>
<dbReference type="Proteomes" id="UP000195402">
    <property type="component" value="Unassembled WGS sequence"/>
</dbReference>
<evidence type="ECO:0000313" key="6">
    <source>
        <dbReference type="Proteomes" id="UP000195402"/>
    </source>
</evidence>
<proteinExistence type="inferred from homology"/>